<dbReference type="GeneID" id="18920037"/>
<dbReference type="InParanoid" id="K5XER5"/>
<protein>
    <recommendedName>
        <fullName evidence="1">Fungal-type protein kinase domain-containing protein</fullName>
    </recommendedName>
</protein>
<dbReference type="STRING" id="650164.K5XER5"/>
<proteinExistence type="predicted"/>
<accession>K5XER5</accession>
<feature type="domain" description="Fungal-type protein kinase" evidence="1">
    <location>
        <begin position="2"/>
        <end position="79"/>
    </location>
</feature>
<keyword evidence="3" id="KW-1185">Reference proteome</keyword>
<feature type="non-terminal residue" evidence="2">
    <location>
        <position position="1"/>
    </location>
</feature>
<evidence type="ECO:0000313" key="2">
    <source>
        <dbReference type="EMBL" id="EKM61577.1"/>
    </source>
</evidence>
<dbReference type="HOGENOM" id="CLU_2518724_0_0_1"/>
<gene>
    <name evidence="2" type="ORF">PHACADRAFT_55426</name>
</gene>
<dbReference type="InterPro" id="IPR040976">
    <property type="entry name" value="Pkinase_fungal"/>
</dbReference>
<dbReference type="OrthoDB" id="2803898at2759"/>
<dbReference type="KEGG" id="pco:PHACADRAFT_55426"/>
<organism evidence="2 3">
    <name type="scientific">Phanerochaete carnosa (strain HHB-10118-sp)</name>
    <name type="common">White-rot fungus</name>
    <name type="synonym">Peniophora carnosa</name>
    <dbReference type="NCBI Taxonomy" id="650164"/>
    <lineage>
        <taxon>Eukaryota</taxon>
        <taxon>Fungi</taxon>
        <taxon>Dikarya</taxon>
        <taxon>Basidiomycota</taxon>
        <taxon>Agaricomycotina</taxon>
        <taxon>Agaricomycetes</taxon>
        <taxon>Polyporales</taxon>
        <taxon>Phanerochaetaceae</taxon>
        <taxon>Phanerochaete</taxon>
    </lineage>
</organism>
<name>K5XER5_PHACS</name>
<evidence type="ECO:0000313" key="3">
    <source>
        <dbReference type="Proteomes" id="UP000008370"/>
    </source>
</evidence>
<feature type="non-terminal residue" evidence="2">
    <location>
        <position position="80"/>
    </location>
</feature>
<evidence type="ECO:0000259" key="1">
    <source>
        <dbReference type="Pfam" id="PF17667"/>
    </source>
</evidence>
<dbReference type="Proteomes" id="UP000008370">
    <property type="component" value="Unassembled WGS sequence"/>
</dbReference>
<dbReference type="EMBL" id="JH930468">
    <property type="protein sequence ID" value="EKM61577.1"/>
    <property type="molecule type" value="Genomic_DNA"/>
</dbReference>
<reference evidence="2 3" key="1">
    <citation type="journal article" date="2012" name="BMC Genomics">
        <title>Comparative genomics of the white-rot fungi, Phanerochaete carnosa and P. chrysosporium, to elucidate the genetic basis of the distinct wood types they colonize.</title>
        <authorList>
            <person name="Suzuki H."/>
            <person name="MacDonald J."/>
            <person name="Syed K."/>
            <person name="Salamov A."/>
            <person name="Hori C."/>
            <person name="Aerts A."/>
            <person name="Henrissat B."/>
            <person name="Wiebenga A."/>
            <person name="vanKuyk P.A."/>
            <person name="Barry K."/>
            <person name="Lindquist E."/>
            <person name="LaButti K."/>
            <person name="Lapidus A."/>
            <person name="Lucas S."/>
            <person name="Coutinho P."/>
            <person name="Gong Y."/>
            <person name="Samejima M."/>
            <person name="Mahadevan R."/>
            <person name="Abou-Zaid M."/>
            <person name="de Vries R.P."/>
            <person name="Igarashi K."/>
            <person name="Yadav J.S."/>
            <person name="Grigoriev I.V."/>
            <person name="Master E.R."/>
        </authorList>
    </citation>
    <scope>NUCLEOTIDE SEQUENCE [LARGE SCALE GENOMIC DNA]</scope>
    <source>
        <strain evidence="2 3">HHB-10118-sp</strain>
    </source>
</reference>
<sequence>NIHKVLWALNHIIREDPLRRAAYGFTIEDTSTRLWYCDRSQVIASASFDFFKDPKSIIRFFLAALYADKTALGWDPTITR</sequence>
<dbReference type="RefSeq" id="XP_007389627.1">
    <property type="nucleotide sequence ID" value="XM_007389565.1"/>
</dbReference>
<dbReference type="AlphaFoldDB" id="K5XER5"/>
<dbReference type="Pfam" id="PF17667">
    <property type="entry name" value="Pkinase_fungal"/>
    <property type="match status" value="1"/>
</dbReference>